<dbReference type="InterPro" id="IPR006299">
    <property type="entry name" value="FlgC"/>
</dbReference>
<feature type="domain" description="Flagellar basal-body/hook protein C-terminal" evidence="5">
    <location>
        <begin position="94"/>
        <end position="136"/>
    </location>
</feature>
<evidence type="ECO:0000259" key="4">
    <source>
        <dbReference type="Pfam" id="PF00460"/>
    </source>
</evidence>
<dbReference type="PROSITE" id="PS00588">
    <property type="entry name" value="FLAGELLA_BB_ROD"/>
    <property type="match status" value="1"/>
</dbReference>
<dbReference type="InterPro" id="IPR010930">
    <property type="entry name" value="Flg_bb/hook_C_dom"/>
</dbReference>
<dbReference type="Pfam" id="PF00460">
    <property type="entry name" value="Flg_bb_rod"/>
    <property type="match status" value="1"/>
</dbReference>
<accession>A0ABW2UK27</accession>
<dbReference type="Pfam" id="PF06429">
    <property type="entry name" value="Flg_bbr_C"/>
    <property type="match status" value="1"/>
</dbReference>
<sequence length="139" mass="15203">MTAIQSVFDVASRALSAQQVRLNAVASNLANARSAAGTPEEAYRAIRPVFETEYARQMGAGRGLSTVNVADVVALDREPERVLMPDHPDADPDGYVYRAAVDVDEELVEMVESSRQYQNILEVVSTLRTLMSRTVSMGQ</sequence>
<keyword evidence="6" id="KW-0966">Cell projection</keyword>
<evidence type="ECO:0000256" key="1">
    <source>
        <dbReference type="ARBA" id="ARBA00004117"/>
    </source>
</evidence>
<keyword evidence="6" id="KW-0282">Flagellum</keyword>
<evidence type="ECO:0000256" key="2">
    <source>
        <dbReference type="ARBA" id="ARBA00009677"/>
    </source>
</evidence>
<dbReference type="EMBL" id="JBHTFQ010000002">
    <property type="protein sequence ID" value="MFC7703620.1"/>
    <property type="molecule type" value="Genomic_DNA"/>
</dbReference>
<reference evidence="7" key="1">
    <citation type="journal article" date="2019" name="Int. J. Syst. Evol. Microbiol.">
        <title>The Global Catalogue of Microorganisms (GCM) 10K type strain sequencing project: providing services to taxonomists for standard genome sequencing and annotation.</title>
        <authorList>
            <consortium name="The Broad Institute Genomics Platform"/>
            <consortium name="The Broad Institute Genome Sequencing Center for Infectious Disease"/>
            <person name="Wu L."/>
            <person name="Ma J."/>
        </authorList>
    </citation>
    <scope>NUCLEOTIDE SEQUENCE [LARGE SCALE GENOMIC DNA]</scope>
    <source>
        <strain evidence="7">CGMCC 1.12750</strain>
    </source>
</reference>
<dbReference type="InterPro" id="IPR001444">
    <property type="entry name" value="Flag_bb_rod_N"/>
</dbReference>
<keyword evidence="7" id="KW-1185">Reference proteome</keyword>
<organism evidence="6 7">
    <name type="scientific">Plastorhodobacter daqingensis</name>
    <dbReference type="NCBI Taxonomy" id="1387281"/>
    <lineage>
        <taxon>Bacteria</taxon>
        <taxon>Pseudomonadati</taxon>
        <taxon>Pseudomonadota</taxon>
        <taxon>Alphaproteobacteria</taxon>
        <taxon>Rhodobacterales</taxon>
        <taxon>Paracoccaceae</taxon>
        <taxon>Plastorhodobacter</taxon>
    </lineage>
</organism>
<comment type="similarity">
    <text evidence="2">Belongs to the flagella basal body rod proteins family.</text>
</comment>
<comment type="caution">
    <text evidence="6">The sequence shown here is derived from an EMBL/GenBank/DDBJ whole genome shotgun (WGS) entry which is preliminary data.</text>
</comment>
<protein>
    <recommendedName>
        <fullName evidence="3">Flagellar basal-body rod protein FlgC</fullName>
    </recommendedName>
</protein>
<dbReference type="NCBIfam" id="TIGR01395">
    <property type="entry name" value="FlgC"/>
    <property type="match status" value="1"/>
</dbReference>
<evidence type="ECO:0000313" key="7">
    <source>
        <dbReference type="Proteomes" id="UP001596516"/>
    </source>
</evidence>
<dbReference type="RefSeq" id="WP_377400252.1">
    <property type="nucleotide sequence ID" value="NZ_JBHTFQ010000002.1"/>
</dbReference>
<feature type="domain" description="Flagellar basal body rod protein N-terminal" evidence="4">
    <location>
        <begin position="9"/>
        <end position="32"/>
    </location>
</feature>
<dbReference type="Proteomes" id="UP001596516">
    <property type="component" value="Unassembled WGS sequence"/>
</dbReference>
<keyword evidence="3" id="KW-0975">Bacterial flagellum</keyword>
<evidence type="ECO:0000259" key="5">
    <source>
        <dbReference type="Pfam" id="PF06429"/>
    </source>
</evidence>
<evidence type="ECO:0000256" key="3">
    <source>
        <dbReference type="RuleBase" id="RU362062"/>
    </source>
</evidence>
<proteinExistence type="inferred from homology"/>
<keyword evidence="6" id="KW-0969">Cilium</keyword>
<name>A0ABW2UK27_9RHOB</name>
<gene>
    <name evidence="6" type="primary">flgC</name>
    <name evidence="6" type="ORF">ACFQXB_05360</name>
</gene>
<dbReference type="InterPro" id="IPR019776">
    <property type="entry name" value="Flagellar_basal_body_rod_CS"/>
</dbReference>
<comment type="subcellular location">
    <subcellularLocation>
        <location evidence="1 3">Bacterial flagellum basal body</location>
    </subcellularLocation>
</comment>
<evidence type="ECO:0000313" key="6">
    <source>
        <dbReference type="EMBL" id="MFC7703620.1"/>
    </source>
</evidence>
<comment type="subunit">
    <text evidence="3">The basal body constitutes a major portion of the flagellar organelle and consists of four rings (L,P,S, and M) mounted on a central rod. The rod consists of about 26 subunits of FlgG in the distal portion, and FlgB, FlgC and FlgF are thought to build up the proximal portion of the rod with about 6 subunits each.</text>
</comment>